<gene>
    <name evidence="1" type="ORF">LQ50_07810</name>
</gene>
<dbReference type="Proteomes" id="UP000030832">
    <property type="component" value="Unassembled WGS sequence"/>
</dbReference>
<dbReference type="EMBL" id="JRJU01000007">
    <property type="protein sequence ID" value="KHF40691.1"/>
    <property type="molecule type" value="Genomic_DNA"/>
</dbReference>
<dbReference type="AlphaFoldDB" id="A0A0B0ILZ1"/>
<comment type="caution">
    <text evidence="1">The sequence shown here is derived from an EMBL/GenBank/DDBJ whole genome shotgun (WGS) entry which is preliminary data.</text>
</comment>
<evidence type="ECO:0000313" key="1">
    <source>
        <dbReference type="EMBL" id="KHF40691.1"/>
    </source>
</evidence>
<organism evidence="1 2">
    <name type="scientific">Halalkalibacter okhensis</name>
    <dbReference type="NCBI Taxonomy" id="333138"/>
    <lineage>
        <taxon>Bacteria</taxon>
        <taxon>Bacillati</taxon>
        <taxon>Bacillota</taxon>
        <taxon>Bacilli</taxon>
        <taxon>Bacillales</taxon>
        <taxon>Bacillaceae</taxon>
        <taxon>Halalkalibacter</taxon>
    </lineage>
</organism>
<accession>A0A0B0ILZ1</accession>
<protein>
    <submittedName>
        <fullName evidence="1">Uncharacterized protein</fullName>
    </submittedName>
</protein>
<keyword evidence="2" id="KW-1185">Reference proteome</keyword>
<reference evidence="1 2" key="1">
    <citation type="submission" date="2014-09" db="EMBL/GenBank/DDBJ databases">
        <title>Genome sequencing and annotation of Bacillus Okhensis strain Kh10-101T.</title>
        <authorList>
            <person name="Prakash J.S."/>
        </authorList>
    </citation>
    <scope>NUCLEOTIDE SEQUENCE [LARGE SCALE GENOMIC DNA]</scope>
    <source>
        <strain evidence="2">Kh10-101T</strain>
    </source>
</reference>
<name>A0A0B0ILZ1_9BACI</name>
<sequence>MSEVTIANYQYIKEGQQDDKITYKSTQKINGYNITITCLNLPNGDEKAFNSIKKFFEKEIF</sequence>
<dbReference type="STRING" id="333138.LQ50_07810"/>
<evidence type="ECO:0000313" key="2">
    <source>
        <dbReference type="Proteomes" id="UP000030832"/>
    </source>
</evidence>
<proteinExistence type="predicted"/>